<evidence type="ECO:0000313" key="3">
    <source>
        <dbReference type="Proteomes" id="UP000323653"/>
    </source>
</evidence>
<gene>
    <name evidence="2" type="ORF">FYC62_00725</name>
</gene>
<dbReference type="KEGG" id="pej:FYC62_00725"/>
<sequence>MKKKFIMPMIAVAAISGAVLFSAFKAEGNASSLQYWEYSGNNVATDQMEYQPASAPSCAAGSQVVCTILAEEDPNNPGFPLIAGTALESRIQNKDESNSDVFVRN</sequence>
<reference evidence="2 3" key="1">
    <citation type="submission" date="2019-08" db="EMBL/GenBank/DDBJ databases">
        <title>Pedobacter sp. nov., isolated from Han river, South Korea.</title>
        <authorList>
            <person name="Lee D.-H."/>
            <person name="Kim Y.-S."/>
            <person name="Hwang E.-M."/>
            <person name="Le Tran T.C."/>
            <person name="Cha C.-J."/>
        </authorList>
    </citation>
    <scope>NUCLEOTIDE SEQUENCE [LARGE SCALE GENOMIC DNA]</scope>
    <source>
        <strain evidence="2 3">CJ43</strain>
    </source>
</reference>
<feature type="chain" id="PRO_5023072606" evidence="1">
    <location>
        <begin position="26"/>
        <end position="105"/>
    </location>
</feature>
<protein>
    <submittedName>
        <fullName evidence="2">Uncharacterized protein</fullName>
    </submittedName>
</protein>
<evidence type="ECO:0000256" key="1">
    <source>
        <dbReference type="SAM" id="SignalP"/>
    </source>
</evidence>
<evidence type="ECO:0000313" key="2">
    <source>
        <dbReference type="EMBL" id="QEK50353.1"/>
    </source>
</evidence>
<feature type="signal peptide" evidence="1">
    <location>
        <begin position="1"/>
        <end position="25"/>
    </location>
</feature>
<organism evidence="2 3">
    <name type="scientific">Pedobacter aquae</name>
    <dbReference type="NCBI Taxonomy" id="2605747"/>
    <lineage>
        <taxon>Bacteria</taxon>
        <taxon>Pseudomonadati</taxon>
        <taxon>Bacteroidota</taxon>
        <taxon>Sphingobacteriia</taxon>
        <taxon>Sphingobacteriales</taxon>
        <taxon>Sphingobacteriaceae</taxon>
        <taxon>Pedobacter</taxon>
    </lineage>
</organism>
<keyword evidence="3" id="KW-1185">Reference proteome</keyword>
<dbReference type="EMBL" id="CP043329">
    <property type="protein sequence ID" value="QEK50353.1"/>
    <property type="molecule type" value="Genomic_DNA"/>
</dbReference>
<accession>A0A5C0VET3</accession>
<dbReference type="Proteomes" id="UP000323653">
    <property type="component" value="Chromosome"/>
</dbReference>
<dbReference type="AlphaFoldDB" id="A0A5C0VET3"/>
<proteinExistence type="predicted"/>
<keyword evidence="1" id="KW-0732">Signal</keyword>
<name>A0A5C0VET3_9SPHI</name>
<dbReference type="RefSeq" id="WP_149073559.1">
    <property type="nucleotide sequence ID" value="NZ_CP043329.1"/>
</dbReference>